<organism evidence="13 14">
    <name type="scientific">Thomasclavelia ramosa</name>
    <dbReference type="NCBI Taxonomy" id="1547"/>
    <lineage>
        <taxon>Bacteria</taxon>
        <taxon>Bacillati</taxon>
        <taxon>Bacillota</taxon>
        <taxon>Erysipelotrichia</taxon>
        <taxon>Erysipelotrichales</taxon>
        <taxon>Coprobacillaceae</taxon>
        <taxon>Thomasclavelia</taxon>
    </lineage>
</organism>
<comment type="similarity">
    <text evidence="5 12">Belongs to the class-IV pyridoxal-phosphate-dependent aminotransferase family.</text>
</comment>
<dbReference type="PANTHER" id="PTHR42743:SF4">
    <property type="entry name" value="BRANCHED-CHAIN-AMINO-ACID AMINOTRANSFERASE-RELATED"/>
    <property type="match status" value="1"/>
</dbReference>
<name>A0AB35IMG2_9FIRM</name>
<keyword evidence="12" id="KW-0028">Amino-acid biosynthesis</keyword>
<accession>A0AB35IMG2</accession>
<reference evidence="13" key="1">
    <citation type="submission" date="2023-01" db="EMBL/GenBank/DDBJ databases">
        <title>Human gut microbiome strain richness.</title>
        <authorList>
            <person name="Chen-Liaw A."/>
        </authorList>
    </citation>
    <scope>NUCLEOTIDE SEQUENCE</scope>
    <source>
        <strain evidence="13">1001217st2_G6_1001217B_191108</strain>
    </source>
</reference>
<gene>
    <name evidence="12" type="primary">ilvE</name>
    <name evidence="13" type="ORF">PM738_17895</name>
</gene>
<evidence type="ECO:0000256" key="3">
    <source>
        <dbReference type="ARBA" id="ARBA00004931"/>
    </source>
</evidence>
<evidence type="ECO:0000256" key="5">
    <source>
        <dbReference type="ARBA" id="ARBA00009320"/>
    </source>
</evidence>
<comment type="catalytic activity">
    <reaction evidence="11 12">
        <text>L-leucine + 2-oxoglutarate = 4-methyl-2-oxopentanoate + L-glutamate</text>
        <dbReference type="Rhea" id="RHEA:18321"/>
        <dbReference type="ChEBI" id="CHEBI:16810"/>
        <dbReference type="ChEBI" id="CHEBI:17865"/>
        <dbReference type="ChEBI" id="CHEBI:29985"/>
        <dbReference type="ChEBI" id="CHEBI:57427"/>
        <dbReference type="EC" id="2.6.1.42"/>
    </reaction>
</comment>
<dbReference type="Gene3D" id="3.30.470.10">
    <property type="match status" value="1"/>
</dbReference>
<dbReference type="Proteomes" id="UP001211987">
    <property type="component" value="Unassembled WGS sequence"/>
</dbReference>
<dbReference type="InterPro" id="IPR005785">
    <property type="entry name" value="B_amino_transI"/>
</dbReference>
<dbReference type="RefSeq" id="WP_134583347.1">
    <property type="nucleotide sequence ID" value="NZ_CAACVM010000034.1"/>
</dbReference>
<dbReference type="GO" id="GO:0009082">
    <property type="term" value="P:branched-chain amino acid biosynthetic process"/>
    <property type="evidence" value="ECO:0007669"/>
    <property type="project" value="UniProtKB-KW"/>
</dbReference>
<keyword evidence="7 12" id="KW-0808">Transferase</keyword>
<evidence type="ECO:0000256" key="7">
    <source>
        <dbReference type="ARBA" id="ARBA00022679"/>
    </source>
</evidence>
<dbReference type="FunFam" id="3.20.10.10:FF:000002">
    <property type="entry name" value="D-alanine aminotransferase"/>
    <property type="match status" value="1"/>
</dbReference>
<dbReference type="InterPro" id="IPR001544">
    <property type="entry name" value="Aminotrans_IV"/>
</dbReference>
<comment type="catalytic activity">
    <reaction evidence="10 12">
        <text>L-isoleucine + 2-oxoglutarate = (S)-3-methyl-2-oxopentanoate + L-glutamate</text>
        <dbReference type="Rhea" id="RHEA:24801"/>
        <dbReference type="ChEBI" id="CHEBI:16810"/>
        <dbReference type="ChEBI" id="CHEBI:29985"/>
        <dbReference type="ChEBI" id="CHEBI:35146"/>
        <dbReference type="ChEBI" id="CHEBI:58045"/>
        <dbReference type="EC" id="2.6.1.42"/>
    </reaction>
</comment>
<comment type="pathway">
    <text evidence="4 12">Amino-acid biosynthesis; L-leucine biosynthesis; L-leucine from 3-methyl-2-oxobutanoate: step 4/4.</text>
</comment>
<dbReference type="AlphaFoldDB" id="A0AB35IMG2"/>
<comment type="function">
    <text evidence="12">Acts on leucine, isoleucine and valine.</text>
</comment>
<protein>
    <recommendedName>
        <fullName evidence="12">Branched-chain-amino-acid aminotransferase</fullName>
        <shortName evidence="12">BCAT</shortName>
        <ecNumber evidence="12">2.6.1.42</ecNumber>
    </recommendedName>
</protein>
<comment type="cofactor">
    <cofactor evidence="1 12">
        <name>pyridoxal 5'-phosphate</name>
        <dbReference type="ChEBI" id="CHEBI:597326"/>
    </cofactor>
</comment>
<keyword evidence="12" id="KW-0100">Branched-chain amino acid biosynthesis</keyword>
<dbReference type="EMBL" id="JAQLKE010000048">
    <property type="protein sequence ID" value="MDB7085679.1"/>
    <property type="molecule type" value="Genomic_DNA"/>
</dbReference>
<evidence type="ECO:0000256" key="4">
    <source>
        <dbReference type="ARBA" id="ARBA00005072"/>
    </source>
</evidence>
<evidence type="ECO:0000256" key="8">
    <source>
        <dbReference type="ARBA" id="ARBA00022898"/>
    </source>
</evidence>
<comment type="caution">
    <text evidence="13">The sequence shown here is derived from an EMBL/GenBank/DDBJ whole genome shotgun (WGS) entry which is preliminary data.</text>
</comment>
<dbReference type="PANTHER" id="PTHR42743">
    <property type="entry name" value="AMINO-ACID AMINOTRANSFERASE"/>
    <property type="match status" value="1"/>
</dbReference>
<evidence type="ECO:0000256" key="1">
    <source>
        <dbReference type="ARBA" id="ARBA00001933"/>
    </source>
</evidence>
<keyword evidence="8 12" id="KW-0663">Pyridoxal phosphate</keyword>
<dbReference type="InterPro" id="IPR043132">
    <property type="entry name" value="BCAT-like_C"/>
</dbReference>
<keyword evidence="6 12" id="KW-0032">Aminotransferase</keyword>
<dbReference type="Gene3D" id="3.20.10.10">
    <property type="entry name" value="D-amino Acid Aminotransferase, subunit A, domain 2"/>
    <property type="match status" value="1"/>
</dbReference>
<proteinExistence type="inferred from homology"/>
<dbReference type="NCBIfam" id="TIGR01122">
    <property type="entry name" value="ilvE_I"/>
    <property type="match status" value="1"/>
</dbReference>
<dbReference type="Pfam" id="PF01063">
    <property type="entry name" value="Aminotran_4"/>
    <property type="match status" value="1"/>
</dbReference>
<evidence type="ECO:0000313" key="14">
    <source>
        <dbReference type="Proteomes" id="UP001211987"/>
    </source>
</evidence>
<dbReference type="GO" id="GO:0008652">
    <property type="term" value="P:amino acid biosynthetic process"/>
    <property type="evidence" value="ECO:0007669"/>
    <property type="project" value="UniProtKB-KW"/>
</dbReference>
<dbReference type="SUPFAM" id="SSF56752">
    <property type="entry name" value="D-aminoacid aminotransferase-like PLP-dependent enzymes"/>
    <property type="match status" value="1"/>
</dbReference>
<dbReference type="GO" id="GO:0004084">
    <property type="term" value="F:branched-chain-amino-acid transaminase activity"/>
    <property type="evidence" value="ECO:0007669"/>
    <property type="project" value="UniProtKB-EC"/>
</dbReference>
<dbReference type="InterPro" id="IPR050571">
    <property type="entry name" value="Class-IV_PLP-Dep_Aminotrnsfr"/>
</dbReference>
<dbReference type="InterPro" id="IPR043131">
    <property type="entry name" value="BCAT-like_N"/>
</dbReference>
<comment type="pathway">
    <text evidence="2 12">Amino-acid biosynthesis; L-isoleucine biosynthesis; L-isoleucine from 2-oxobutanoate: step 4/4.</text>
</comment>
<dbReference type="InterPro" id="IPR036038">
    <property type="entry name" value="Aminotransferase-like"/>
</dbReference>
<comment type="catalytic activity">
    <reaction evidence="9 12">
        <text>L-valine + 2-oxoglutarate = 3-methyl-2-oxobutanoate + L-glutamate</text>
        <dbReference type="Rhea" id="RHEA:24813"/>
        <dbReference type="ChEBI" id="CHEBI:11851"/>
        <dbReference type="ChEBI" id="CHEBI:16810"/>
        <dbReference type="ChEBI" id="CHEBI:29985"/>
        <dbReference type="ChEBI" id="CHEBI:57762"/>
        <dbReference type="EC" id="2.6.1.42"/>
    </reaction>
</comment>
<evidence type="ECO:0000256" key="2">
    <source>
        <dbReference type="ARBA" id="ARBA00004824"/>
    </source>
</evidence>
<dbReference type="CDD" id="cd00449">
    <property type="entry name" value="PLPDE_IV"/>
    <property type="match status" value="1"/>
</dbReference>
<sequence>MKYDVENRRIWFKGEILNVNDAKINILAPTSQFGLNVFEGIPCYWNDEEKQLYAFRLDDHYERLLKSARLLQLDCKYTKEDFTKALVDVVKANEYDENLSVRQTLFVDEFGSWGSEGPVEMFVAPIPRGRTSAEYNKKGLNCCVTSWRRISDENLSPRIKCGANYINSRVGQREALRNGYDTCIFLNEVGKVAEGPGSCFFIVKNKEIITPKLTDSVLESITRDTILKIAINEGYKVTERTIDRTELYTCDEAFLCGSAMEITPVLSIDKYGINNCEIGTITSDIHLRYLDVVSGINKDYMSWLTPIYDK</sequence>
<comment type="pathway">
    <text evidence="3 12">Amino-acid biosynthesis; L-valine biosynthesis; L-valine from pyruvate: step 4/4.</text>
</comment>
<evidence type="ECO:0000256" key="6">
    <source>
        <dbReference type="ARBA" id="ARBA00022576"/>
    </source>
</evidence>
<dbReference type="NCBIfam" id="NF005146">
    <property type="entry name" value="PRK06606.1"/>
    <property type="match status" value="1"/>
</dbReference>
<evidence type="ECO:0000256" key="12">
    <source>
        <dbReference type="RuleBase" id="RU364094"/>
    </source>
</evidence>
<evidence type="ECO:0000313" key="13">
    <source>
        <dbReference type="EMBL" id="MDB7085679.1"/>
    </source>
</evidence>
<evidence type="ECO:0000256" key="10">
    <source>
        <dbReference type="ARBA" id="ARBA00048798"/>
    </source>
</evidence>
<dbReference type="EC" id="2.6.1.42" evidence="12"/>
<evidence type="ECO:0000256" key="11">
    <source>
        <dbReference type="ARBA" id="ARBA00049229"/>
    </source>
</evidence>
<evidence type="ECO:0000256" key="9">
    <source>
        <dbReference type="ARBA" id="ARBA00048212"/>
    </source>
</evidence>